<comment type="caution">
    <text evidence="1">The sequence shown here is derived from an EMBL/GenBank/DDBJ whole genome shotgun (WGS) entry which is preliminary data.</text>
</comment>
<dbReference type="Proteomes" id="UP000288216">
    <property type="component" value="Unassembled WGS sequence"/>
</dbReference>
<name>A0A401P7N9_SCYTO</name>
<accession>A0A401P7N9</accession>
<organism evidence="1 2">
    <name type="scientific">Scyliorhinus torazame</name>
    <name type="common">Cloudy catshark</name>
    <name type="synonym">Catulus torazame</name>
    <dbReference type="NCBI Taxonomy" id="75743"/>
    <lineage>
        <taxon>Eukaryota</taxon>
        <taxon>Metazoa</taxon>
        <taxon>Chordata</taxon>
        <taxon>Craniata</taxon>
        <taxon>Vertebrata</taxon>
        <taxon>Chondrichthyes</taxon>
        <taxon>Elasmobranchii</taxon>
        <taxon>Galeomorphii</taxon>
        <taxon>Galeoidea</taxon>
        <taxon>Carcharhiniformes</taxon>
        <taxon>Scyliorhinidae</taxon>
        <taxon>Scyliorhinus</taxon>
    </lineage>
</organism>
<proteinExistence type="predicted"/>
<sequence length="50" mass="5016">CHPPLAAIATGVGRAVVAAVAALCFRVRGDGAILWGSKRASGSFSTFAVE</sequence>
<gene>
    <name evidence="1" type="ORF">scyTo_0012371</name>
</gene>
<dbReference type="AlphaFoldDB" id="A0A401P7N9"/>
<feature type="non-terminal residue" evidence="1">
    <location>
        <position position="1"/>
    </location>
</feature>
<reference evidence="1 2" key="1">
    <citation type="journal article" date="2018" name="Nat. Ecol. Evol.">
        <title>Shark genomes provide insights into elasmobranch evolution and the origin of vertebrates.</title>
        <authorList>
            <person name="Hara Y"/>
            <person name="Yamaguchi K"/>
            <person name="Onimaru K"/>
            <person name="Kadota M"/>
            <person name="Koyanagi M"/>
            <person name="Keeley SD"/>
            <person name="Tatsumi K"/>
            <person name="Tanaka K"/>
            <person name="Motone F"/>
            <person name="Kageyama Y"/>
            <person name="Nozu R"/>
            <person name="Adachi N"/>
            <person name="Nishimura O"/>
            <person name="Nakagawa R"/>
            <person name="Tanegashima C"/>
            <person name="Kiyatake I"/>
            <person name="Matsumoto R"/>
            <person name="Murakumo K"/>
            <person name="Nishida K"/>
            <person name="Terakita A"/>
            <person name="Kuratani S"/>
            <person name="Sato K"/>
            <person name="Hyodo S Kuraku.S."/>
        </authorList>
    </citation>
    <scope>NUCLEOTIDE SEQUENCE [LARGE SCALE GENOMIC DNA]</scope>
</reference>
<dbReference type="EMBL" id="BFAA01005960">
    <property type="protein sequence ID" value="GCB69132.1"/>
    <property type="molecule type" value="Genomic_DNA"/>
</dbReference>
<evidence type="ECO:0000313" key="2">
    <source>
        <dbReference type="Proteomes" id="UP000288216"/>
    </source>
</evidence>
<evidence type="ECO:0000313" key="1">
    <source>
        <dbReference type="EMBL" id="GCB69132.1"/>
    </source>
</evidence>
<keyword evidence="2" id="KW-1185">Reference proteome</keyword>
<protein>
    <submittedName>
        <fullName evidence="1">Uncharacterized protein</fullName>
    </submittedName>
</protein>